<keyword evidence="1" id="KW-0472">Membrane</keyword>
<gene>
    <name evidence="2" type="ORF">JOE69_001469</name>
</gene>
<comment type="caution">
    <text evidence="2">The sequence shown here is derived from an EMBL/GenBank/DDBJ whole genome shotgun (WGS) entry which is preliminary data.</text>
</comment>
<dbReference type="InterPro" id="IPR009339">
    <property type="entry name" value="DUF998"/>
</dbReference>
<dbReference type="Proteomes" id="UP001185069">
    <property type="component" value="Unassembled WGS sequence"/>
</dbReference>
<reference evidence="2 3" key="1">
    <citation type="submission" date="2023-07" db="EMBL/GenBank/DDBJ databases">
        <title>Sequencing the genomes of 1000 actinobacteria strains.</title>
        <authorList>
            <person name="Klenk H.-P."/>
        </authorList>
    </citation>
    <scope>NUCLEOTIDE SEQUENCE [LARGE SCALE GENOMIC DNA]</scope>
    <source>
        <strain evidence="2 3">DSM 14555</strain>
    </source>
</reference>
<organism evidence="2 3">
    <name type="scientific">Arthrobacter russicus</name>
    <dbReference type="NCBI Taxonomy" id="172040"/>
    <lineage>
        <taxon>Bacteria</taxon>
        <taxon>Bacillati</taxon>
        <taxon>Actinomycetota</taxon>
        <taxon>Actinomycetes</taxon>
        <taxon>Micrococcales</taxon>
        <taxon>Micrococcaceae</taxon>
        <taxon>Arthrobacter</taxon>
    </lineage>
</organism>
<dbReference type="RefSeq" id="WP_309797386.1">
    <property type="nucleotide sequence ID" value="NZ_BAAAHY010000001.1"/>
</dbReference>
<feature type="transmembrane region" description="Helical" evidence="1">
    <location>
        <begin position="215"/>
        <end position="233"/>
    </location>
</feature>
<feature type="transmembrane region" description="Helical" evidence="1">
    <location>
        <begin position="21"/>
        <end position="45"/>
    </location>
</feature>
<evidence type="ECO:0000256" key="1">
    <source>
        <dbReference type="SAM" id="Phobius"/>
    </source>
</evidence>
<keyword evidence="1" id="KW-1133">Transmembrane helix</keyword>
<feature type="transmembrane region" description="Helical" evidence="1">
    <location>
        <begin position="122"/>
        <end position="142"/>
    </location>
</feature>
<evidence type="ECO:0000313" key="3">
    <source>
        <dbReference type="Proteomes" id="UP001185069"/>
    </source>
</evidence>
<sequence length="249" mass="26783">MNAPRSIPDRAFDTRSTTKALFGAWSVISVLQIFLAEFVVSLAWAGRSAYSPIFNVISDLGAAHCGIYNGRSVCSPLNWVMNGSFVLQGLGMLLGGLLLSSTLLGVAAHFHGAEPPQLRAAHWVRGFLVVCGIGVMAVGIFPEDTIGPLHYLGAALFFVCGSIAQFLLWWIWYRRSWSSWILLLSGIVAVVATILFTVFSLWLDVPGFPGGLVERLIVYPVVIGFAVVGMTVARGVRAERKAQAAQASG</sequence>
<dbReference type="Pfam" id="PF06197">
    <property type="entry name" value="DUF998"/>
    <property type="match status" value="1"/>
</dbReference>
<keyword evidence="1" id="KW-0812">Transmembrane</keyword>
<accession>A0ABU1J9Y2</accession>
<name>A0ABU1J9Y2_9MICC</name>
<protein>
    <submittedName>
        <fullName evidence="2">Membrane protein</fullName>
    </submittedName>
</protein>
<proteinExistence type="predicted"/>
<keyword evidence="3" id="KW-1185">Reference proteome</keyword>
<dbReference type="EMBL" id="JAVDQF010000001">
    <property type="protein sequence ID" value="MDR6269231.1"/>
    <property type="molecule type" value="Genomic_DNA"/>
</dbReference>
<feature type="transmembrane region" description="Helical" evidence="1">
    <location>
        <begin position="180"/>
        <end position="203"/>
    </location>
</feature>
<feature type="transmembrane region" description="Helical" evidence="1">
    <location>
        <begin position="148"/>
        <end position="173"/>
    </location>
</feature>
<feature type="transmembrane region" description="Helical" evidence="1">
    <location>
        <begin position="85"/>
        <end position="110"/>
    </location>
</feature>
<evidence type="ECO:0000313" key="2">
    <source>
        <dbReference type="EMBL" id="MDR6269231.1"/>
    </source>
</evidence>